<proteinExistence type="predicted"/>
<sequence length="350" mass="38205">MEQTIRKNAVKKKRLGAQPAASTVTEVAKRAGVSVSTVSRILNGTARVSDDKRRSVERAIEDLNFKPNVLAQSLKSGQSMTIGVITQAVESPFFNELLKGIEEGLQGSGYASLMASGHWNSQSEIERIRLLIARRVDGIILLTGNLNNEQILDLATQTPIVAVGHNAHSENAASIFIDSRMGGYLATKHLISLGHRRIAHIQGPQEQNDASNRLHGYKMALEEAGIAFDEDLLAQGDFIEPGGLMAMNRLLDKGVSFSAVFCANDQTAYGARLALYRRGLRVPEDMSLIGFDDLPMSSYTTPPLTTIRQPVYEVGQTAAKRLLRLIRGEGAESVNLNVELVIRESTRRLG</sequence>
<evidence type="ECO:0000313" key="8">
    <source>
        <dbReference type="Proteomes" id="UP000000238"/>
    </source>
</evidence>
<feature type="domain" description="HTH cro/C1-type" evidence="6">
    <location>
        <begin position="23"/>
        <end position="52"/>
    </location>
</feature>
<dbReference type="PROSITE" id="PS00356">
    <property type="entry name" value="HTH_LACI_1"/>
    <property type="match status" value="1"/>
</dbReference>
<evidence type="ECO:0000256" key="1">
    <source>
        <dbReference type="ARBA" id="ARBA00022491"/>
    </source>
</evidence>
<dbReference type="Pfam" id="PF00532">
    <property type="entry name" value="Peripla_BP_1"/>
    <property type="match status" value="1"/>
</dbReference>
<dbReference type="Pfam" id="PF00356">
    <property type="entry name" value="LacI"/>
    <property type="match status" value="1"/>
</dbReference>
<dbReference type="InterPro" id="IPR000843">
    <property type="entry name" value="HTH_LacI"/>
</dbReference>
<dbReference type="GO" id="GO:0003700">
    <property type="term" value="F:DNA-binding transcription factor activity"/>
    <property type="evidence" value="ECO:0007669"/>
    <property type="project" value="TreeGrafter"/>
</dbReference>
<dbReference type="RefSeq" id="WP_011400580.1">
    <property type="nucleotide sequence ID" value="NC_007645.1"/>
</dbReference>
<gene>
    <name evidence="7" type="ordered locus">HCH_06913</name>
</gene>
<dbReference type="InterPro" id="IPR001761">
    <property type="entry name" value="Peripla_BP/Lac1_sug-bd_dom"/>
</dbReference>
<evidence type="ECO:0000256" key="3">
    <source>
        <dbReference type="ARBA" id="ARBA00023125"/>
    </source>
</evidence>
<keyword evidence="1" id="KW-0678">Repressor</keyword>
<dbReference type="Gene3D" id="3.40.50.2300">
    <property type="match status" value="2"/>
</dbReference>
<keyword evidence="4" id="KW-0804">Transcription</keyword>
<dbReference type="PRINTS" id="PR00036">
    <property type="entry name" value="HTHLACI"/>
</dbReference>
<dbReference type="AlphaFoldDB" id="Q2S744"/>
<dbReference type="PROSITE" id="PS50932">
    <property type="entry name" value="HTH_LACI_2"/>
    <property type="match status" value="1"/>
</dbReference>
<feature type="domain" description="HTH lacI-type" evidence="5">
    <location>
        <begin position="22"/>
        <end position="76"/>
    </location>
</feature>
<organism evidence="7 8">
    <name type="scientific">Hahella chejuensis (strain KCTC 2396)</name>
    <dbReference type="NCBI Taxonomy" id="349521"/>
    <lineage>
        <taxon>Bacteria</taxon>
        <taxon>Pseudomonadati</taxon>
        <taxon>Pseudomonadota</taxon>
        <taxon>Gammaproteobacteria</taxon>
        <taxon>Oceanospirillales</taxon>
        <taxon>Hahellaceae</taxon>
        <taxon>Hahella</taxon>
    </lineage>
</organism>
<dbReference type="InterPro" id="IPR010982">
    <property type="entry name" value="Lambda_DNA-bd_dom_sf"/>
</dbReference>
<evidence type="ECO:0000256" key="2">
    <source>
        <dbReference type="ARBA" id="ARBA00023015"/>
    </source>
</evidence>
<dbReference type="InterPro" id="IPR001387">
    <property type="entry name" value="Cro/C1-type_HTH"/>
</dbReference>
<dbReference type="PANTHER" id="PTHR30146">
    <property type="entry name" value="LACI-RELATED TRANSCRIPTIONAL REPRESSOR"/>
    <property type="match status" value="1"/>
</dbReference>
<dbReference type="CDD" id="cd06290">
    <property type="entry name" value="PBP1_LacI-like"/>
    <property type="match status" value="1"/>
</dbReference>
<dbReference type="GO" id="GO:0000976">
    <property type="term" value="F:transcription cis-regulatory region binding"/>
    <property type="evidence" value="ECO:0007669"/>
    <property type="project" value="TreeGrafter"/>
</dbReference>
<dbReference type="PANTHER" id="PTHR30146:SF148">
    <property type="entry name" value="HTH-TYPE TRANSCRIPTIONAL REPRESSOR PURR-RELATED"/>
    <property type="match status" value="1"/>
</dbReference>
<dbReference type="STRING" id="349521.HCH_06913"/>
<dbReference type="EMBL" id="CP000155">
    <property type="protein sequence ID" value="ABC33530.1"/>
    <property type="molecule type" value="Genomic_DNA"/>
</dbReference>
<dbReference type="InterPro" id="IPR028082">
    <property type="entry name" value="Peripla_BP_I"/>
</dbReference>
<dbReference type="HOGENOM" id="CLU_037628_6_1_6"/>
<keyword evidence="3" id="KW-0238">DNA-binding</keyword>
<name>Q2S744_HAHCH</name>
<dbReference type="SUPFAM" id="SSF53822">
    <property type="entry name" value="Periplasmic binding protein-like I"/>
    <property type="match status" value="1"/>
</dbReference>
<dbReference type="Gene3D" id="1.10.260.40">
    <property type="entry name" value="lambda repressor-like DNA-binding domains"/>
    <property type="match status" value="1"/>
</dbReference>
<dbReference type="CDD" id="cd01392">
    <property type="entry name" value="HTH_LacI"/>
    <property type="match status" value="1"/>
</dbReference>
<dbReference type="eggNOG" id="COG1609">
    <property type="taxonomic scope" value="Bacteria"/>
</dbReference>
<reference evidence="7 8" key="1">
    <citation type="journal article" date="2005" name="Nucleic Acids Res.">
        <title>Genomic blueprint of Hahella chejuensis, a marine microbe producing an algicidal agent.</title>
        <authorList>
            <person name="Jeong H."/>
            <person name="Yim J.H."/>
            <person name="Lee C."/>
            <person name="Choi S.-H."/>
            <person name="Park Y.K."/>
            <person name="Yoon S.H."/>
            <person name="Hur C.-G."/>
            <person name="Kang H.-Y."/>
            <person name="Kim D."/>
            <person name="Lee H.H."/>
            <person name="Park K.H."/>
            <person name="Park S.-H."/>
            <person name="Park H.-S."/>
            <person name="Lee H.K."/>
            <person name="Oh T.K."/>
            <person name="Kim J.F."/>
        </authorList>
    </citation>
    <scope>NUCLEOTIDE SEQUENCE [LARGE SCALE GENOMIC DNA]</scope>
    <source>
        <strain evidence="7 8">KCTC 2396</strain>
    </source>
</reference>
<accession>Q2S744</accession>
<keyword evidence="2" id="KW-0805">Transcription regulation</keyword>
<dbReference type="Proteomes" id="UP000000238">
    <property type="component" value="Chromosome"/>
</dbReference>
<dbReference type="SMART" id="SM00354">
    <property type="entry name" value="HTH_LACI"/>
    <property type="match status" value="1"/>
</dbReference>
<dbReference type="PROSITE" id="PS50943">
    <property type="entry name" value="HTH_CROC1"/>
    <property type="match status" value="1"/>
</dbReference>
<evidence type="ECO:0000256" key="4">
    <source>
        <dbReference type="ARBA" id="ARBA00023163"/>
    </source>
</evidence>
<evidence type="ECO:0000259" key="5">
    <source>
        <dbReference type="PROSITE" id="PS50932"/>
    </source>
</evidence>
<keyword evidence="8" id="KW-1185">Reference proteome</keyword>
<dbReference type="SUPFAM" id="SSF47413">
    <property type="entry name" value="lambda repressor-like DNA-binding domains"/>
    <property type="match status" value="1"/>
</dbReference>
<dbReference type="KEGG" id="hch:HCH_06913"/>
<protein>
    <submittedName>
        <fullName evidence="7">Transcriptional regulator</fullName>
    </submittedName>
</protein>
<evidence type="ECO:0000313" key="7">
    <source>
        <dbReference type="EMBL" id="ABC33530.1"/>
    </source>
</evidence>
<evidence type="ECO:0000259" key="6">
    <source>
        <dbReference type="PROSITE" id="PS50943"/>
    </source>
</evidence>